<evidence type="ECO:0000313" key="2">
    <source>
        <dbReference type="Proteomes" id="UP000275137"/>
    </source>
</evidence>
<name>A0A3N0V3Q7_9PROT</name>
<proteinExistence type="predicted"/>
<evidence type="ECO:0000313" key="1">
    <source>
        <dbReference type="EMBL" id="ROH87184.1"/>
    </source>
</evidence>
<keyword evidence="2" id="KW-1185">Reference proteome</keyword>
<gene>
    <name evidence="1" type="ORF">ED236_05790</name>
</gene>
<accession>A0A3N0V3Q7</accession>
<reference evidence="1 2" key="1">
    <citation type="submission" date="2018-10" db="EMBL/GenBank/DDBJ databases">
        <authorList>
            <person name="Chen W.-M."/>
        </authorList>
    </citation>
    <scope>NUCLEOTIDE SEQUENCE [LARGE SCALE GENOMIC DNA]</scope>
    <source>
        <strain evidence="1 2">H-5</strain>
    </source>
</reference>
<comment type="caution">
    <text evidence="1">The sequence shown here is derived from an EMBL/GenBank/DDBJ whole genome shotgun (WGS) entry which is preliminary data.</text>
</comment>
<organism evidence="1 2">
    <name type="scientific">Pseudomethylobacillus aquaticus</name>
    <dbReference type="NCBI Taxonomy" id="2676064"/>
    <lineage>
        <taxon>Bacteria</taxon>
        <taxon>Pseudomonadati</taxon>
        <taxon>Pseudomonadota</taxon>
        <taxon>Betaproteobacteria</taxon>
        <taxon>Nitrosomonadales</taxon>
        <taxon>Methylophilaceae</taxon>
        <taxon>Pseudomethylobacillus</taxon>
    </lineage>
</organism>
<dbReference type="AlphaFoldDB" id="A0A3N0V3Q7"/>
<protein>
    <submittedName>
        <fullName evidence="1">Uncharacterized protein</fullName>
    </submittedName>
</protein>
<dbReference type="EMBL" id="RJVP01000002">
    <property type="protein sequence ID" value="ROH87184.1"/>
    <property type="molecule type" value="Genomic_DNA"/>
</dbReference>
<sequence length="101" mass="10861">MLDRSVIPAQAGIQAFITAAKLACVLLVKYPQIPSELDSRLRGNDGRNVIARHLLAMRRRCGALHSATLCSATLCSAMHHGAGRLFAEPLSFAHLSGNHCL</sequence>
<dbReference type="Proteomes" id="UP000275137">
    <property type="component" value="Unassembled WGS sequence"/>
</dbReference>